<dbReference type="InterPro" id="IPR007197">
    <property type="entry name" value="rSAM"/>
</dbReference>
<evidence type="ECO:0000256" key="13">
    <source>
        <dbReference type="ARBA" id="ARBA00024295"/>
    </source>
</evidence>
<dbReference type="InterPro" id="IPR023404">
    <property type="entry name" value="rSAM_horseshoe"/>
</dbReference>
<feature type="binding site" evidence="16">
    <location>
        <position position="60"/>
    </location>
    <ligand>
        <name>S-adenosyl-L-methionine</name>
        <dbReference type="ChEBI" id="CHEBI:59789"/>
        <label>1</label>
    </ligand>
</feature>
<evidence type="ECO:0000256" key="1">
    <source>
        <dbReference type="ARBA" id="ARBA00004496"/>
    </source>
</evidence>
<dbReference type="InterPro" id="IPR004558">
    <property type="entry name" value="Coprogen_oxidase_HemN"/>
</dbReference>
<feature type="domain" description="Radical SAM core" evidence="18">
    <location>
        <begin position="51"/>
        <end position="286"/>
    </location>
</feature>
<dbReference type="PIRSF" id="PIRSF000167">
    <property type="entry name" value="HemN"/>
    <property type="match status" value="1"/>
</dbReference>
<dbReference type="OrthoDB" id="9808022at2"/>
<dbReference type="GO" id="GO:0051989">
    <property type="term" value="F:coproporphyrinogen dehydrogenase activity"/>
    <property type="evidence" value="ECO:0007669"/>
    <property type="project" value="UniProtKB-EC"/>
</dbReference>
<evidence type="ECO:0000256" key="14">
    <source>
        <dbReference type="ARBA" id="ARBA00048321"/>
    </source>
</evidence>
<keyword evidence="6 15" id="KW-0963">Cytoplasm</keyword>
<dbReference type="FunFam" id="3.80.30.20:FF:000012">
    <property type="entry name" value="Coproporphyrinogen-III oxidase"/>
    <property type="match status" value="1"/>
</dbReference>
<feature type="binding site" evidence="16">
    <location>
        <position position="214"/>
    </location>
    <ligand>
        <name>S-adenosyl-L-methionine</name>
        <dbReference type="ChEBI" id="CHEBI:59789"/>
        <label>2</label>
    </ligand>
</feature>
<dbReference type="STRING" id="1479485.DA73_0213030"/>
<dbReference type="GO" id="GO:0006782">
    <property type="term" value="P:protoporphyrinogen IX biosynthetic process"/>
    <property type="evidence" value="ECO:0007669"/>
    <property type="project" value="UniProtKB-UniPathway"/>
</dbReference>
<comment type="pathway">
    <text evidence="2 15">Porphyrin-containing compound metabolism; protoporphyrin-IX biosynthesis; protoporphyrinogen-IX from coproporphyrinogen-III (AdoMet route): step 1/1.</text>
</comment>
<dbReference type="InterPro" id="IPR058240">
    <property type="entry name" value="rSAM_sf"/>
</dbReference>
<dbReference type="InterPro" id="IPR010723">
    <property type="entry name" value="HemN_C"/>
</dbReference>
<evidence type="ECO:0000313" key="20">
    <source>
        <dbReference type="EMBL" id="KIE12446.1"/>
    </source>
</evidence>
<evidence type="ECO:0000256" key="5">
    <source>
        <dbReference type="ARBA" id="ARBA00022485"/>
    </source>
</evidence>
<keyword evidence="5 15" id="KW-0004">4Fe-4S</keyword>
<reference evidence="20" key="1">
    <citation type="journal article" date="2015" name="Genome Announc.">
        <title>Draft Genome Sequence of Tolypothrix boutellei Strain VB521301.</title>
        <authorList>
            <person name="Chandrababunaidu M.M."/>
            <person name="Singh D."/>
            <person name="Sen D."/>
            <person name="Bhan S."/>
            <person name="Das S."/>
            <person name="Gupta A."/>
            <person name="Adhikary S.P."/>
            <person name="Tripathy S."/>
        </authorList>
    </citation>
    <scope>NUCLEOTIDE SEQUENCE</scope>
    <source>
        <strain evidence="20">VB521301</strain>
    </source>
</reference>
<feature type="binding site" evidence="16">
    <location>
        <position position="117"/>
    </location>
    <ligand>
        <name>S-adenosyl-L-methionine</name>
        <dbReference type="ChEBI" id="CHEBI:59789"/>
        <label>1</label>
    </ligand>
</feature>
<keyword evidence="9 15" id="KW-0560">Oxidoreductase</keyword>
<name>A0A0C1NHX9_9CYAN</name>
<feature type="binding site" evidence="17">
    <location>
        <position position="70"/>
    </location>
    <ligand>
        <name>[4Fe-4S] cluster</name>
        <dbReference type="ChEBI" id="CHEBI:49883"/>
        <note>4Fe-4S-S-AdoMet</note>
    </ligand>
</feature>
<feature type="binding site" evidence="16">
    <location>
        <position position="248"/>
    </location>
    <ligand>
        <name>S-adenosyl-L-methionine</name>
        <dbReference type="ChEBI" id="CHEBI:59789"/>
        <label>2</label>
    </ligand>
</feature>
<dbReference type="PANTHER" id="PTHR13932:SF6">
    <property type="entry name" value="OXYGEN-INDEPENDENT COPROPORPHYRINOGEN III OXIDASE"/>
    <property type="match status" value="1"/>
</dbReference>
<dbReference type="SFLD" id="SFLDS00029">
    <property type="entry name" value="Radical_SAM"/>
    <property type="match status" value="1"/>
</dbReference>
<dbReference type="AlphaFoldDB" id="A0A0C1NHX9"/>
<evidence type="ECO:0000256" key="9">
    <source>
        <dbReference type="ARBA" id="ARBA00023002"/>
    </source>
</evidence>
<feature type="binding site" evidence="16">
    <location>
        <begin position="72"/>
        <end position="74"/>
    </location>
    <ligand>
        <name>S-adenosyl-L-methionine</name>
        <dbReference type="ChEBI" id="CHEBI:59789"/>
        <label>2</label>
    </ligand>
</feature>
<dbReference type="SUPFAM" id="SSF102114">
    <property type="entry name" value="Radical SAM enzymes"/>
    <property type="match status" value="1"/>
</dbReference>
<proteinExistence type="inferred from homology"/>
<dbReference type="RefSeq" id="WP_038082535.1">
    <property type="nucleotide sequence ID" value="NZ_JHEG04000001.1"/>
</dbReference>
<evidence type="ECO:0000259" key="18">
    <source>
        <dbReference type="PROSITE" id="PS51918"/>
    </source>
</evidence>
<keyword evidence="8 15" id="KW-0479">Metal-binding</keyword>
<dbReference type="EMBL" id="JHEG04000001">
    <property type="protein sequence ID" value="KAF3890215.1"/>
    <property type="molecule type" value="Genomic_DNA"/>
</dbReference>
<dbReference type="GO" id="GO:0051539">
    <property type="term" value="F:4 iron, 4 sulfur cluster binding"/>
    <property type="evidence" value="ECO:0007669"/>
    <property type="project" value="UniProtKB-KW"/>
</dbReference>
<evidence type="ECO:0000256" key="15">
    <source>
        <dbReference type="PIRNR" id="PIRNR000167"/>
    </source>
</evidence>
<feature type="binding site" evidence="16">
    <location>
        <begin position="118"/>
        <end position="119"/>
    </location>
    <ligand>
        <name>S-adenosyl-L-methionine</name>
        <dbReference type="ChEBI" id="CHEBI:59789"/>
        <label>2</label>
    </ligand>
</feature>
<dbReference type="Gene3D" id="3.80.30.20">
    <property type="entry name" value="tm_1862 like domain"/>
    <property type="match status" value="1"/>
</dbReference>
<feature type="binding site" evidence="16">
    <location>
        <position position="177"/>
    </location>
    <ligand>
        <name>S-adenosyl-L-methionine</name>
        <dbReference type="ChEBI" id="CHEBI:59789"/>
        <label>2</label>
    </ligand>
</feature>
<dbReference type="EMBL" id="JHEG02000037">
    <property type="protein sequence ID" value="KIE12446.1"/>
    <property type="molecule type" value="Genomic_DNA"/>
</dbReference>
<organism evidence="20">
    <name type="scientific">Tolypothrix bouteillei VB521301</name>
    <dbReference type="NCBI Taxonomy" id="1479485"/>
    <lineage>
        <taxon>Bacteria</taxon>
        <taxon>Bacillati</taxon>
        <taxon>Cyanobacteriota</taxon>
        <taxon>Cyanophyceae</taxon>
        <taxon>Nostocales</taxon>
        <taxon>Tolypothrichaceae</taxon>
        <taxon>Tolypothrix</taxon>
    </lineage>
</organism>
<dbReference type="GO" id="GO:0005737">
    <property type="term" value="C:cytoplasm"/>
    <property type="evidence" value="ECO:0007669"/>
    <property type="project" value="UniProtKB-SubCell"/>
</dbReference>
<keyword evidence="7 15" id="KW-0949">S-adenosyl-L-methionine</keyword>
<comment type="caution">
    <text evidence="20">The sequence shown here is derived from an EMBL/GenBank/DDBJ whole genome shotgun (WGS) entry which is preliminary data.</text>
</comment>
<dbReference type="Pfam" id="PF04055">
    <property type="entry name" value="Radical_SAM"/>
    <property type="match status" value="1"/>
</dbReference>
<keyword evidence="10 15" id="KW-0408">Iron</keyword>
<sequence>MVFQIPGVKFDFDIIKKYDTPVPRYTSYPPATELTEEFTERDFQTAIAASNQRKSPLSLYFHIPFCQSACYFCGCNVVISNNKNIAKPYVDYLVRDIQKTASLIDADRRVFQIHWGGGTPNYLSLEQVEHLWKNITQNFDVSPTAEVSIEINPRYIDKNYIFSLREIGFNRISFGIQDFNTQVQAAVNRIQPEEMLFDVMNSIQEAKFESVNVDLIYGLPHQTVETFQETLRKTIALNPDRIAVFNFAYVPWLKPVQQNISLDALPKAEEKLEILKMTVEELTNHQYLFIGMDHFAKPNDELAVSQRDRTLKRNFQGYTTLAQAELFGLGATSISMLEDTYTQNYKQLKDYYQAIDRGLLPTSRGIRLTQDDILRREIIMSIMCHFQLYKQDIEHKYHLNFDEYFAPELEELKRLEEDGLVRLSKNHISVTEIGRLLVRNIVVLFDTHVKKQEQRFSRAI</sequence>
<evidence type="ECO:0000256" key="16">
    <source>
        <dbReference type="PIRSR" id="PIRSR000167-1"/>
    </source>
</evidence>
<evidence type="ECO:0000256" key="17">
    <source>
        <dbReference type="PIRSR" id="PIRSR000167-2"/>
    </source>
</evidence>
<dbReference type="InterPro" id="IPR006638">
    <property type="entry name" value="Elp3/MiaA/NifB-like_rSAM"/>
</dbReference>
<keyword evidence="21" id="KW-1185">Reference proteome</keyword>
<dbReference type="SMART" id="SM00729">
    <property type="entry name" value="Elp3"/>
    <property type="match status" value="1"/>
</dbReference>
<evidence type="ECO:0000313" key="19">
    <source>
        <dbReference type="EMBL" id="KAF3890215.1"/>
    </source>
</evidence>
<dbReference type="PANTHER" id="PTHR13932">
    <property type="entry name" value="COPROPORPHYRINIGEN III OXIDASE"/>
    <property type="match status" value="1"/>
</dbReference>
<feature type="binding site" evidence="17">
    <location>
        <position position="66"/>
    </location>
    <ligand>
        <name>[4Fe-4S] cluster</name>
        <dbReference type="ChEBI" id="CHEBI:49883"/>
        <note>4Fe-4S-S-AdoMet</note>
    </ligand>
</feature>
<dbReference type="NCBIfam" id="TIGR00538">
    <property type="entry name" value="hemN"/>
    <property type="match status" value="1"/>
</dbReference>
<feature type="binding site" evidence="16">
    <location>
        <position position="150"/>
    </location>
    <ligand>
        <name>S-adenosyl-L-methionine</name>
        <dbReference type="ChEBI" id="CHEBI:59789"/>
        <label>1</label>
    </ligand>
</feature>
<feature type="binding site" evidence="17">
    <location>
        <position position="73"/>
    </location>
    <ligand>
        <name>[4Fe-4S] cluster</name>
        <dbReference type="ChEBI" id="CHEBI:49883"/>
        <note>4Fe-4S-S-AdoMet</note>
    </ligand>
</feature>
<comment type="catalytic activity">
    <reaction evidence="14 15">
        <text>coproporphyrinogen III + 2 S-adenosyl-L-methionine = protoporphyrinogen IX + 2 5'-deoxyadenosine + 2 L-methionine + 2 CO2</text>
        <dbReference type="Rhea" id="RHEA:15425"/>
        <dbReference type="ChEBI" id="CHEBI:16526"/>
        <dbReference type="ChEBI" id="CHEBI:17319"/>
        <dbReference type="ChEBI" id="CHEBI:57307"/>
        <dbReference type="ChEBI" id="CHEBI:57309"/>
        <dbReference type="ChEBI" id="CHEBI:57844"/>
        <dbReference type="ChEBI" id="CHEBI:59789"/>
        <dbReference type="EC" id="1.3.98.3"/>
    </reaction>
</comment>
<comment type="function">
    <text evidence="13">Involved in the heme biosynthesis. Catalyzes the anaerobic oxidative decarboxylation of propionate groups of rings A and B of coproporphyrinogen III to yield the vinyl groups in protoporphyrinogen IX.</text>
</comment>
<reference evidence="19" key="2">
    <citation type="submission" date="2019-11" db="EMBL/GenBank/DDBJ databases">
        <title>Improved Assembly of Tolypothrix boutellei genome.</title>
        <authorList>
            <person name="Sarangi A.N."/>
            <person name="Mukherjee M."/>
            <person name="Ghosh S."/>
            <person name="Singh D."/>
            <person name="Das A."/>
            <person name="Kant S."/>
            <person name="Prusty A."/>
            <person name="Tripathy S."/>
        </authorList>
    </citation>
    <scope>NUCLEOTIDE SEQUENCE</scope>
    <source>
        <strain evidence="19">VB521301</strain>
    </source>
</reference>
<evidence type="ECO:0000256" key="6">
    <source>
        <dbReference type="ARBA" id="ARBA00022490"/>
    </source>
</evidence>
<evidence type="ECO:0000256" key="10">
    <source>
        <dbReference type="ARBA" id="ARBA00023004"/>
    </source>
</evidence>
<dbReference type="GO" id="GO:0046872">
    <property type="term" value="F:metal ion binding"/>
    <property type="evidence" value="ECO:0007669"/>
    <property type="project" value="UniProtKB-KW"/>
</dbReference>
<gene>
    <name evidence="19" type="primary">hemN</name>
    <name evidence="20" type="ORF">DA73_0213030</name>
    <name evidence="19" type="ORF">DA73_0400035775</name>
</gene>
<keyword evidence="12 15" id="KW-0627">Porphyrin biosynthesis</keyword>
<comment type="subcellular location">
    <subcellularLocation>
        <location evidence="1 15">Cytoplasm</location>
    </subcellularLocation>
</comment>
<dbReference type="InterPro" id="IPR034505">
    <property type="entry name" value="Coproporphyrinogen-III_oxidase"/>
</dbReference>
<evidence type="ECO:0000256" key="8">
    <source>
        <dbReference type="ARBA" id="ARBA00022723"/>
    </source>
</evidence>
<comment type="cofactor">
    <cofactor evidence="15 17">
        <name>[4Fe-4S] cluster</name>
        <dbReference type="ChEBI" id="CHEBI:49883"/>
    </cofactor>
    <text evidence="15 17">Binds 1 [4Fe-4S] cluster. The cluster is coordinated with 3 cysteines and an exchangeable S-adenosyl-L-methionine.</text>
</comment>
<keyword evidence="11 15" id="KW-0411">Iron-sulfur</keyword>
<dbReference type="UniPathway" id="UPA00251">
    <property type="reaction ID" value="UER00323"/>
</dbReference>
<dbReference type="Proteomes" id="UP000029738">
    <property type="component" value="Unassembled WGS sequence"/>
</dbReference>
<dbReference type="SFLD" id="SFLDG01082">
    <property type="entry name" value="B12-binding_domain_containing"/>
    <property type="match status" value="1"/>
</dbReference>
<dbReference type="PROSITE" id="PS51918">
    <property type="entry name" value="RADICAL_SAM"/>
    <property type="match status" value="1"/>
</dbReference>
<evidence type="ECO:0000256" key="7">
    <source>
        <dbReference type="ARBA" id="ARBA00022691"/>
    </source>
</evidence>
<dbReference type="FunFam" id="1.10.10.920:FF:000001">
    <property type="entry name" value="Coproporphyrinogen-III oxidase"/>
    <property type="match status" value="1"/>
</dbReference>
<protein>
    <recommendedName>
        <fullName evidence="15">Coproporphyrinogen-III oxidase</fullName>
        <ecNumber evidence="15">1.3.98.3</ecNumber>
    </recommendedName>
</protein>
<evidence type="ECO:0000256" key="4">
    <source>
        <dbReference type="ARBA" id="ARBA00011245"/>
    </source>
</evidence>
<dbReference type="Gene3D" id="1.10.10.920">
    <property type="match status" value="1"/>
</dbReference>
<dbReference type="EC" id="1.3.98.3" evidence="15"/>
<evidence type="ECO:0000313" key="21">
    <source>
        <dbReference type="Proteomes" id="UP000029738"/>
    </source>
</evidence>
<feature type="binding site" evidence="16">
    <location>
        <position position="189"/>
    </location>
    <ligand>
        <name>S-adenosyl-L-methionine</name>
        <dbReference type="ChEBI" id="CHEBI:59789"/>
        <label>2</label>
    </ligand>
</feature>
<evidence type="ECO:0000256" key="2">
    <source>
        <dbReference type="ARBA" id="ARBA00004785"/>
    </source>
</evidence>
<dbReference type="GO" id="GO:0004109">
    <property type="term" value="F:coproporphyrinogen oxidase activity"/>
    <property type="evidence" value="ECO:0007669"/>
    <property type="project" value="InterPro"/>
</dbReference>
<dbReference type="SFLD" id="SFLDG01065">
    <property type="entry name" value="anaerobic_coproporphyrinogen-I"/>
    <property type="match status" value="1"/>
</dbReference>
<dbReference type="Pfam" id="PF06969">
    <property type="entry name" value="HemN_C"/>
    <property type="match status" value="1"/>
</dbReference>
<accession>A0A0C1NHX9</accession>
<feature type="binding site" evidence="16">
    <location>
        <position position="334"/>
    </location>
    <ligand>
        <name>S-adenosyl-L-methionine</name>
        <dbReference type="ChEBI" id="CHEBI:59789"/>
        <label>1</label>
    </ligand>
</feature>
<evidence type="ECO:0000256" key="12">
    <source>
        <dbReference type="ARBA" id="ARBA00023244"/>
    </source>
</evidence>
<evidence type="ECO:0000256" key="11">
    <source>
        <dbReference type="ARBA" id="ARBA00023014"/>
    </source>
</evidence>
<evidence type="ECO:0000256" key="3">
    <source>
        <dbReference type="ARBA" id="ARBA00005493"/>
    </source>
</evidence>
<comment type="similarity">
    <text evidence="3 15">Belongs to the anaerobic coproporphyrinogen-III oxidase family.</text>
</comment>
<comment type="subunit">
    <text evidence="4">Monomer.</text>
</comment>